<proteinExistence type="predicted"/>
<evidence type="ECO:0000313" key="1">
    <source>
        <dbReference type="EMBL" id="KAK7250818.1"/>
    </source>
</evidence>
<dbReference type="AlphaFoldDB" id="A0AAN9EA42"/>
<sequence>MDLSTSLTQVVRSCQFENLGMGSATKKSHIRFPVKTLRWERHRNATSCRISLKGFLILKVFLGIPVDRNYCSLPGVAAGRCWGCCSSGAANMRWVAVVAGTMR</sequence>
<dbReference type="Proteomes" id="UP001372338">
    <property type="component" value="Unassembled WGS sequence"/>
</dbReference>
<gene>
    <name evidence="1" type="ORF">RIF29_33529</name>
</gene>
<keyword evidence="2" id="KW-1185">Reference proteome</keyword>
<accession>A0AAN9EA42</accession>
<organism evidence="1 2">
    <name type="scientific">Crotalaria pallida</name>
    <name type="common">Smooth rattlebox</name>
    <name type="synonym">Crotalaria striata</name>
    <dbReference type="NCBI Taxonomy" id="3830"/>
    <lineage>
        <taxon>Eukaryota</taxon>
        <taxon>Viridiplantae</taxon>
        <taxon>Streptophyta</taxon>
        <taxon>Embryophyta</taxon>
        <taxon>Tracheophyta</taxon>
        <taxon>Spermatophyta</taxon>
        <taxon>Magnoliopsida</taxon>
        <taxon>eudicotyledons</taxon>
        <taxon>Gunneridae</taxon>
        <taxon>Pentapetalae</taxon>
        <taxon>rosids</taxon>
        <taxon>fabids</taxon>
        <taxon>Fabales</taxon>
        <taxon>Fabaceae</taxon>
        <taxon>Papilionoideae</taxon>
        <taxon>50 kb inversion clade</taxon>
        <taxon>genistoids sensu lato</taxon>
        <taxon>core genistoids</taxon>
        <taxon>Crotalarieae</taxon>
        <taxon>Crotalaria</taxon>
    </lineage>
</organism>
<name>A0AAN9EA42_CROPI</name>
<dbReference type="EMBL" id="JAYWIO010000007">
    <property type="protein sequence ID" value="KAK7250818.1"/>
    <property type="molecule type" value="Genomic_DNA"/>
</dbReference>
<evidence type="ECO:0000313" key="2">
    <source>
        <dbReference type="Proteomes" id="UP001372338"/>
    </source>
</evidence>
<comment type="caution">
    <text evidence="1">The sequence shown here is derived from an EMBL/GenBank/DDBJ whole genome shotgun (WGS) entry which is preliminary data.</text>
</comment>
<reference evidence="1 2" key="1">
    <citation type="submission" date="2024-01" db="EMBL/GenBank/DDBJ databases">
        <title>The genomes of 5 underutilized Papilionoideae crops provide insights into root nodulation and disease resistanc.</title>
        <authorList>
            <person name="Yuan L."/>
        </authorList>
    </citation>
    <scope>NUCLEOTIDE SEQUENCE [LARGE SCALE GENOMIC DNA]</scope>
    <source>
        <strain evidence="1">ZHUSHIDOU_FW_LH</strain>
        <tissue evidence="1">Leaf</tissue>
    </source>
</reference>
<protein>
    <submittedName>
        <fullName evidence="1">Uncharacterized protein</fullName>
    </submittedName>
</protein>